<dbReference type="EMBL" id="SSTE01012141">
    <property type="protein sequence ID" value="KAA0049634.1"/>
    <property type="molecule type" value="Genomic_DNA"/>
</dbReference>
<dbReference type="AlphaFoldDB" id="A0A5D3CYG3"/>
<evidence type="ECO:0000313" key="3">
    <source>
        <dbReference type="Proteomes" id="UP000321393"/>
    </source>
</evidence>
<gene>
    <name evidence="2" type="ORF">E5676_scaffold94G001230</name>
    <name evidence="1" type="ORF">E6C27_scaffold163G00990</name>
</gene>
<dbReference type="Proteomes" id="UP000321947">
    <property type="component" value="Unassembled WGS sequence"/>
</dbReference>
<reference evidence="3 4" key="1">
    <citation type="submission" date="2019-08" db="EMBL/GenBank/DDBJ databases">
        <title>Draft genome sequences of two oriental melons (Cucumis melo L. var makuwa).</title>
        <authorList>
            <person name="Kwon S.-Y."/>
        </authorList>
    </citation>
    <scope>NUCLEOTIDE SEQUENCE [LARGE SCALE GENOMIC DNA]</scope>
    <source>
        <strain evidence="4">cv. Chang Bougi</strain>
        <strain evidence="3">cv. SW 3</strain>
        <tissue evidence="2">Leaf</tissue>
    </source>
</reference>
<dbReference type="EMBL" id="SSTD01008434">
    <property type="protein sequence ID" value="TYK15994.1"/>
    <property type="molecule type" value="Genomic_DNA"/>
</dbReference>
<evidence type="ECO:0000313" key="1">
    <source>
        <dbReference type="EMBL" id="KAA0049634.1"/>
    </source>
</evidence>
<organism evidence="2 4">
    <name type="scientific">Cucumis melo var. makuwa</name>
    <name type="common">Oriental melon</name>
    <dbReference type="NCBI Taxonomy" id="1194695"/>
    <lineage>
        <taxon>Eukaryota</taxon>
        <taxon>Viridiplantae</taxon>
        <taxon>Streptophyta</taxon>
        <taxon>Embryophyta</taxon>
        <taxon>Tracheophyta</taxon>
        <taxon>Spermatophyta</taxon>
        <taxon>Magnoliopsida</taxon>
        <taxon>eudicotyledons</taxon>
        <taxon>Gunneridae</taxon>
        <taxon>Pentapetalae</taxon>
        <taxon>rosids</taxon>
        <taxon>fabids</taxon>
        <taxon>Cucurbitales</taxon>
        <taxon>Cucurbitaceae</taxon>
        <taxon>Benincaseae</taxon>
        <taxon>Cucumis</taxon>
    </lineage>
</organism>
<dbReference type="InterPro" id="IPR012862">
    <property type="entry name" value="DUF1635"/>
</dbReference>
<name>A0A5D3CYG3_CUCMM</name>
<accession>A0A5D3CYG3</accession>
<dbReference type="STRING" id="1194695.A0A5D3CYG3"/>
<proteinExistence type="predicted"/>
<protein>
    <submittedName>
        <fullName evidence="2">Formin-like protein</fullName>
    </submittedName>
</protein>
<dbReference type="PANTHER" id="PTHR33431:SF2">
    <property type="entry name" value="CAMP-DEPENDENT PROTEIN KINASE CATALYTIC SUBUNIT-LIKE"/>
    <property type="match status" value="1"/>
</dbReference>
<dbReference type="Pfam" id="PF07795">
    <property type="entry name" value="DUF1635"/>
    <property type="match status" value="1"/>
</dbReference>
<dbReference type="PANTHER" id="PTHR33431">
    <property type="entry name" value="ENABLED-LIKE PROTEIN (DUF1635)"/>
    <property type="match status" value="1"/>
</dbReference>
<comment type="caution">
    <text evidence="2">The sequence shown here is derived from an EMBL/GenBank/DDBJ whole genome shotgun (WGS) entry which is preliminary data.</text>
</comment>
<evidence type="ECO:0000313" key="4">
    <source>
        <dbReference type="Proteomes" id="UP000321947"/>
    </source>
</evidence>
<sequence length="111" mass="12655">MPVRMRSHCYLKNSLQLIGKMRGISQAVIEVGPLLKNLLLARPLPHWQHPPPLVNSGDIPPVINSPCLSQPLPQTHPLTLEREVIRFCLIFLNVLSSIKKWRFTLVAQETY</sequence>
<dbReference type="Proteomes" id="UP000321393">
    <property type="component" value="Unassembled WGS sequence"/>
</dbReference>
<evidence type="ECO:0000313" key="2">
    <source>
        <dbReference type="EMBL" id="TYK15994.1"/>
    </source>
</evidence>